<name>A0A8X7WK04_BRACI</name>
<evidence type="ECO:0000313" key="1">
    <source>
        <dbReference type="EMBL" id="KAG2330195.1"/>
    </source>
</evidence>
<protein>
    <submittedName>
        <fullName evidence="1">Uncharacterized protein</fullName>
    </submittedName>
</protein>
<organism evidence="1 2">
    <name type="scientific">Brassica carinata</name>
    <name type="common">Ethiopian mustard</name>
    <name type="synonym">Abyssinian cabbage</name>
    <dbReference type="NCBI Taxonomy" id="52824"/>
    <lineage>
        <taxon>Eukaryota</taxon>
        <taxon>Viridiplantae</taxon>
        <taxon>Streptophyta</taxon>
        <taxon>Embryophyta</taxon>
        <taxon>Tracheophyta</taxon>
        <taxon>Spermatophyta</taxon>
        <taxon>Magnoliopsida</taxon>
        <taxon>eudicotyledons</taxon>
        <taxon>Gunneridae</taxon>
        <taxon>Pentapetalae</taxon>
        <taxon>rosids</taxon>
        <taxon>malvids</taxon>
        <taxon>Brassicales</taxon>
        <taxon>Brassicaceae</taxon>
        <taxon>Brassiceae</taxon>
        <taxon>Brassica</taxon>
    </lineage>
</organism>
<evidence type="ECO:0000313" key="2">
    <source>
        <dbReference type="Proteomes" id="UP000886595"/>
    </source>
</evidence>
<gene>
    <name evidence="1" type="ORF">Bca52824_001375</name>
</gene>
<dbReference type="Proteomes" id="UP000886595">
    <property type="component" value="Unassembled WGS sequence"/>
</dbReference>
<comment type="caution">
    <text evidence="1">The sequence shown here is derived from an EMBL/GenBank/DDBJ whole genome shotgun (WGS) entry which is preliminary data.</text>
</comment>
<accession>A0A8X7WK04</accession>
<reference evidence="1 2" key="1">
    <citation type="submission" date="2020-02" db="EMBL/GenBank/DDBJ databases">
        <authorList>
            <person name="Ma Q."/>
            <person name="Huang Y."/>
            <person name="Song X."/>
            <person name="Pei D."/>
        </authorList>
    </citation>
    <scope>NUCLEOTIDE SEQUENCE [LARGE SCALE GENOMIC DNA]</scope>
    <source>
        <strain evidence="1">Sxm20200214</strain>
        <tissue evidence="1">Leaf</tissue>
    </source>
</reference>
<dbReference type="OrthoDB" id="10497815at2759"/>
<sequence length="75" mass="8333">MVKVIINEVSWTGCPGRAVIDILLIPIGLLAPSMVARTICVDSVLNHPDESPWMKRQSTKYQGQVYIDIIMNVPP</sequence>
<keyword evidence="2" id="KW-1185">Reference proteome</keyword>
<dbReference type="AlphaFoldDB" id="A0A8X7WK04"/>
<dbReference type="EMBL" id="JAAMPC010000001">
    <property type="protein sequence ID" value="KAG2330195.1"/>
    <property type="molecule type" value="Genomic_DNA"/>
</dbReference>
<proteinExistence type="predicted"/>